<dbReference type="Proteomes" id="UP001630127">
    <property type="component" value="Unassembled WGS sequence"/>
</dbReference>
<evidence type="ECO:0000313" key="2">
    <source>
        <dbReference type="Proteomes" id="UP001630127"/>
    </source>
</evidence>
<organism evidence="1 2">
    <name type="scientific">Cinchona calisaya</name>
    <dbReference type="NCBI Taxonomy" id="153742"/>
    <lineage>
        <taxon>Eukaryota</taxon>
        <taxon>Viridiplantae</taxon>
        <taxon>Streptophyta</taxon>
        <taxon>Embryophyta</taxon>
        <taxon>Tracheophyta</taxon>
        <taxon>Spermatophyta</taxon>
        <taxon>Magnoliopsida</taxon>
        <taxon>eudicotyledons</taxon>
        <taxon>Gunneridae</taxon>
        <taxon>Pentapetalae</taxon>
        <taxon>asterids</taxon>
        <taxon>lamiids</taxon>
        <taxon>Gentianales</taxon>
        <taxon>Rubiaceae</taxon>
        <taxon>Cinchonoideae</taxon>
        <taxon>Cinchoneae</taxon>
        <taxon>Cinchona</taxon>
    </lineage>
</organism>
<comment type="caution">
    <text evidence="1">The sequence shown here is derived from an EMBL/GenBank/DDBJ whole genome shotgun (WGS) entry which is preliminary data.</text>
</comment>
<gene>
    <name evidence="1" type="ORF">ACH5RR_007224</name>
</gene>
<keyword evidence="2" id="KW-1185">Reference proteome</keyword>
<name>A0ABD3ARI5_9GENT</name>
<protein>
    <submittedName>
        <fullName evidence="1">Uncharacterized protein</fullName>
    </submittedName>
</protein>
<reference evidence="1 2" key="1">
    <citation type="submission" date="2024-11" db="EMBL/GenBank/DDBJ databases">
        <title>A near-complete genome assembly of Cinchona calisaya.</title>
        <authorList>
            <person name="Lian D.C."/>
            <person name="Zhao X.W."/>
            <person name="Wei L."/>
        </authorList>
    </citation>
    <scope>NUCLEOTIDE SEQUENCE [LARGE SCALE GENOMIC DNA]</scope>
    <source>
        <tissue evidence="1">Nenye</tissue>
    </source>
</reference>
<accession>A0ABD3ARI5</accession>
<dbReference type="EMBL" id="JBJUIK010000003">
    <property type="protein sequence ID" value="KAL3533703.1"/>
    <property type="molecule type" value="Genomic_DNA"/>
</dbReference>
<sequence length="133" mass="14516">MGEKISKRPIENYFKGFGLPRRILGKPFQGPWIEVSSATISLSAAAHKVHSTVATEGITLVVVQDAEDVGQDMVVRKNVRRHWGQNVVPLNYDEFDVSLDPPPTHGNTIATNDIIVAASYHGAVVMVVLLSLL</sequence>
<evidence type="ECO:0000313" key="1">
    <source>
        <dbReference type="EMBL" id="KAL3533703.1"/>
    </source>
</evidence>
<proteinExistence type="predicted"/>
<dbReference type="AlphaFoldDB" id="A0ABD3ARI5"/>